<feature type="region of interest" description="Disordered" evidence="2">
    <location>
        <begin position="1170"/>
        <end position="1190"/>
    </location>
</feature>
<organism evidence="3 4">
    <name type="scientific">Tetrahymena thermophila (strain SB210)</name>
    <dbReference type="NCBI Taxonomy" id="312017"/>
    <lineage>
        <taxon>Eukaryota</taxon>
        <taxon>Sar</taxon>
        <taxon>Alveolata</taxon>
        <taxon>Ciliophora</taxon>
        <taxon>Intramacronucleata</taxon>
        <taxon>Oligohymenophorea</taxon>
        <taxon>Hymenostomatida</taxon>
        <taxon>Tetrahymenina</taxon>
        <taxon>Tetrahymenidae</taxon>
        <taxon>Tetrahymena</taxon>
    </lineage>
</organism>
<dbReference type="Proteomes" id="UP000009168">
    <property type="component" value="Unassembled WGS sequence"/>
</dbReference>
<evidence type="ECO:0000256" key="2">
    <source>
        <dbReference type="SAM" id="MobiDB-lite"/>
    </source>
</evidence>
<feature type="region of interest" description="Disordered" evidence="2">
    <location>
        <begin position="1671"/>
        <end position="1690"/>
    </location>
</feature>
<reference evidence="4" key="1">
    <citation type="journal article" date="2006" name="PLoS Biol.">
        <title>Macronuclear genome sequence of the ciliate Tetrahymena thermophila, a model eukaryote.</title>
        <authorList>
            <person name="Eisen J.A."/>
            <person name="Coyne R.S."/>
            <person name="Wu M."/>
            <person name="Wu D."/>
            <person name="Thiagarajan M."/>
            <person name="Wortman J.R."/>
            <person name="Badger J.H."/>
            <person name="Ren Q."/>
            <person name="Amedeo P."/>
            <person name="Jones K.M."/>
            <person name="Tallon L.J."/>
            <person name="Delcher A.L."/>
            <person name="Salzberg S.L."/>
            <person name="Silva J.C."/>
            <person name="Haas B.J."/>
            <person name="Majoros W.H."/>
            <person name="Farzad M."/>
            <person name="Carlton J.M."/>
            <person name="Smith R.K. Jr."/>
            <person name="Garg J."/>
            <person name="Pearlman R.E."/>
            <person name="Karrer K.M."/>
            <person name="Sun L."/>
            <person name="Manning G."/>
            <person name="Elde N.C."/>
            <person name="Turkewitz A.P."/>
            <person name="Asai D.J."/>
            <person name="Wilkes D.E."/>
            <person name="Wang Y."/>
            <person name="Cai H."/>
            <person name="Collins K."/>
            <person name="Stewart B.A."/>
            <person name="Lee S.R."/>
            <person name="Wilamowska K."/>
            <person name="Weinberg Z."/>
            <person name="Ruzzo W.L."/>
            <person name="Wloga D."/>
            <person name="Gaertig J."/>
            <person name="Frankel J."/>
            <person name="Tsao C.-C."/>
            <person name="Gorovsky M.A."/>
            <person name="Keeling P.J."/>
            <person name="Waller R.F."/>
            <person name="Patron N.J."/>
            <person name="Cherry J.M."/>
            <person name="Stover N.A."/>
            <person name="Krieger C.J."/>
            <person name="del Toro C."/>
            <person name="Ryder H.F."/>
            <person name="Williamson S.C."/>
            <person name="Barbeau R.A."/>
            <person name="Hamilton E.P."/>
            <person name="Orias E."/>
        </authorList>
    </citation>
    <scope>NUCLEOTIDE SEQUENCE [LARGE SCALE GENOMIC DNA]</scope>
    <source>
        <strain evidence="4">SB210</strain>
    </source>
</reference>
<dbReference type="RefSeq" id="XP_001014951.1">
    <property type="nucleotide sequence ID" value="XM_001014951.1"/>
</dbReference>
<feature type="region of interest" description="Disordered" evidence="2">
    <location>
        <begin position="1714"/>
        <end position="1752"/>
    </location>
</feature>
<feature type="compositionally biased region" description="Low complexity" evidence="2">
    <location>
        <begin position="652"/>
        <end position="668"/>
    </location>
</feature>
<sequence length="1859" mass="216756">MFNHGGGFFTPKNFQFPQHFTPKTLIGHSTTTNESCSLMLDSDVRSVTYALKSSKESTLRQETNSTQGENKNIRMIEYEEFEKSNSSQIQYSQEQNNHHNNLIVDVSTGRSGKLIAEGTLSHADSEERNQEQNLQFDFKLKQQQQSISSSQQLLDSQNFTENQRNNLQSNDFWIQNVKLDSELQFVNKSLQKLDLIENIQNIQDENKLLGFRHDDLSSNNILLQNNQQENHMDNINQIILTQEKPKNRMQIIELQQQPEQQQQEQVIKTAQSGKEKSKIYVQDNNFQESIIYEEEDSENSKSTDRQYYKLNRSISNQILGQINSMPRCQSSARNESQQKNCSNKNLHNTSKNSQASFNQSVQAFNIEEENSGSKQQQQQILFQQNQIKSQENSQQMQDINLPNLSEQLIYQVEQQIEQKNQNNIKFVTFDSQQNQNQQTKQSYQQSKEQLKNSFFQANKQHLCITNIDTNFQNQDFNQKPFSSFQQNNEIIYEFFGAGKKDNIKDCQDVYKQQQNIDIEEVQLQENQIQNDNFNSDLIQITSQNQNLKQNQSELDEEYKKEAGSDKLFYPNSSKCNQSSLEECYNNYQQDNEIKENQINGPIQKLNFDQCQSSEGSQSSRDDLNNDSIILKQNFQNLITNYKKRNSSFPQLSNSHNTSKNSNYNTNSNPQIEVSQSINHMKGTSVSNSNKINENKVLQDNLEEQDSQQQPFRSGQYSVILKKLEETLDMNSESDFYLIKKLQLSHGHGVSQQHSEIDNSQNQIQPQITQQYKKINPITNQTYILEETGEDFIFNSKEIERLEQIDNSFFANNKENMGGQNSSINFDSKVLLADTIYSSCNTSHLYFINQSSEKRGFKSHQKERKSHFINIHENSYNQQLQNGTSQLNKVKKNCQNENQIPCQALSKAQQQQINKICLDNQNSKNSLLHLNQQNETNQIQMQNRNSQVSNESSNQEINYIKEIEYLKREVIKLNKDLKNIDIQNYKYQEIIDQQQANILRLEEKLIYYKDEVKSKQQQIENKDMQINKLFEEKEELKQKKKKLKEQIKAKNQEIYQQQRVNYTAKNEAIHKLQQQIDQKNGILNERNEQFQVIQQQISDTSSQLEAKQQEIHYLIQENLQLKEQIKFYSYDQSNSYLQTSNKSFTGNTSQFNQNCARNNKVANSEYNNKYESNLQPNQTTSSSSSSSTQYVQQFIQSGNNSQDQKSSNLSNQNDKRIRSFSQNDTCNQNQFYGQKTALNLDHMISSQPYNLTEESQQFLTKSTQQDIISSQEMQGQQIFSHPRSSFQGNQMIGADQNQNRFQNSLQGNQDKLKNQQVRYSYDNYKNYQQNQQKPTNLPQPMTLNSAIAQYKIQALEDRKYTETINNTNSSNPILVNQQYNPLESSFKQSKSQKQIENNTNSSTSFGFNCNESISQLGNRSQISTSCNSRHYESHASNSQVASNNNSQKSLISVNQKNQQNQYQQQQQKQQIHQQNNYYEKNDPQSNVRSRTGDHSSKNPQYTTFNEKARNSSSQTSKEVYSQNSRLHNNYSNKENLQQKFENTQQNNLNKNYSTKLQENTVLNLQNNKQLNNFNQNQIKLNFQVGERVSTSPSRNQKGNQIIHDELNEYNSVPSYTNNELVQENKQLLGEYIYQNQLNGRKQMQNNIDVASINNKINSNNKLIQNLNLNKNKQSSCQGSTHSITQNNQINSNQNIQQKIKREHSYSLNSQITQMDQNNQQNPQLSSSLIDQNKFKKPPRSTNEMRQSLQGSSQQQILISTQQINVNNHNENINFGNIENRNSQKQVAFSIQANQINEFSKQNNNNNNNNINNELSMQQSIQLKQQQQQQYYHHQQQQQQLQSSQRFEKFQKWNNQINSLI</sequence>
<feature type="region of interest" description="Disordered" evidence="2">
    <location>
        <begin position="329"/>
        <end position="352"/>
    </location>
</feature>
<feature type="compositionally biased region" description="Low complexity" evidence="2">
    <location>
        <begin position="1681"/>
        <end position="1690"/>
    </location>
</feature>
<keyword evidence="1" id="KW-0175">Coiled coil</keyword>
<gene>
    <name evidence="3" type="ORF">TTHERM_00052550</name>
</gene>
<name>Q23CT5_TETTS</name>
<feature type="compositionally biased region" description="Low complexity" evidence="2">
    <location>
        <begin position="1715"/>
        <end position="1727"/>
    </location>
</feature>
<feature type="coiled-coil region" evidence="1">
    <location>
        <begin position="962"/>
        <end position="1123"/>
    </location>
</feature>
<dbReference type="STRING" id="312017.Q23CT5"/>
<accession>Q23CT5</accession>
<feature type="region of interest" description="Disordered" evidence="2">
    <location>
        <begin position="645"/>
        <end position="669"/>
    </location>
</feature>
<dbReference type="KEGG" id="tet:TTHERM_00052550"/>
<dbReference type="InParanoid" id="Q23CT5"/>
<keyword evidence="4" id="KW-1185">Reference proteome</keyword>
<dbReference type="EMBL" id="GG662712">
    <property type="protein sequence ID" value="EAR94534.1"/>
    <property type="molecule type" value="Genomic_DNA"/>
</dbReference>
<protein>
    <submittedName>
        <fullName evidence="3">Uncharacterized protein</fullName>
    </submittedName>
</protein>
<evidence type="ECO:0000313" key="3">
    <source>
        <dbReference type="EMBL" id="EAR94534.1"/>
    </source>
</evidence>
<feature type="compositionally biased region" description="Low complexity" evidence="2">
    <location>
        <begin position="1178"/>
        <end position="1187"/>
    </location>
</feature>
<feature type="region of interest" description="Disordered" evidence="2">
    <location>
        <begin position="1424"/>
        <end position="1444"/>
    </location>
</feature>
<feature type="compositionally biased region" description="Polar residues" evidence="2">
    <location>
        <begin position="1496"/>
        <end position="1525"/>
    </location>
</feature>
<evidence type="ECO:0000313" key="4">
    <source>
        <dbReference type="Proteomes" id="UP000009168"/>
    </source>
</evidence>
<feature type="coiled-coil region" evidence="1">
    <location>
        <begin position="511"/>
        <end position="557"/>
    </location>
</feature>
<feature type="compositionally biased region" description="Low complexity" evidence="2">
    <location>
        <begin position="1433"/>
        <end position="1444"/>
    </location>
</feature>
<proteinExistence type="predicted"/>
<dbReference type="HOGENOM" id="CLU_236708_0_0_1"/>
<dbReference type="GeneID" id="7843962"/>
<evidence type="ECO:0000256" key="1">
    <source>
        <dbReference type="SAM" id="Coils"/>
    </source>
</evidence>
<feature type="region of interest" description="Disordered" evidence="2">
    <location>
        <begin position="1478"/>
        <end position="1525"/>
    </location>
</feature>